<keyword evidence="14" id="KW-0239">DNA-directed DNA polymerase</keyword>
<dbReference type="InterPro" id="IPR057670">
    <property type="entry name" value="SH3_retrovirus"/>
</dbReference>
<keyword evidence="3" id="KW-0645">Protease</keyword>
<keyword evidence="14" id="KW-0808">Transferase</keyword>
<evidence type="ECO:0000256" key="9">
    <source>
        <dbReference type="ARBA" id="ARBA00022801"/>
    </source>
</evidence>
<dbReference type="Pfam" id="PF00665">
    <property type="entry name" value="rve"/>
    <property type="match status" value="1"/>
</dbReference>
<dbReference type="InterPro" id="IPR001584">
    <property type="entry name" value="Integrase_cat-core"/>
</dbReference>
<feature type="compositionally biased region" description="Basic and acidic residues" evidence="18">
    <location>
        <begin position="834"/>
        <end position="843"/>
    </location>
</feature>
<feature type="compositionally biased region" description="Acidic residues" evidence="18">
    <location>
        <begin position="814"/>
        <end position="833"/>
    </location>
</feature>
<dbReference type="Pfam" id="PF25597">
    <property type="entry name" value="SH3_retrovirus"/>
    <property type="match status" value="1"/>
</dbReference>
<keyword evidence="17" id="KW-0511">Multifunctional enzyme</keyword>
<evidence type="ECO:0000256" key="11">
    <source>
        <dbReference type="ARBA" id="ARBA00022842"/>
    </source>
</evidence>
<feature type="region of interest" description="Disordered" evidence="18">
    <location>
        <begin position="288"/>
        <end position="308"/>
    </location>
</feature>
<keyword evidence="4" id="KW-0540">Nuclease</keyword>
<dbReference type="InterPro" id="IPR043502">
    <property type="entry name" value="DNA/RNA_pol_sf"/>
</dbReference>
<dbReference type="GO" id="GO:0042575">
    <property type="term" value="C:DNA polymerase complex"/>
    <property type="evidence" value="ECO:0007669"/>
    <property type="project" value="UniProtKB-ARBA"/>
</dbReference>
<evidence type="ECO:0000256" key="15">
    <source>
        <dbReference type="ARBA" id="ARBA00023113"/>
    </source>
</evidence>
<dbReference type="GO" id="GO:0004519">
    <property type="term" value="F:endonuclease activity"/>
    <property type="evidence" value="ECO:0007669"/>
    <property type="project" value="UniProtKB-KW"/>
</dbReference>
<evidence type="ECO:0000256" key="7">
    <source>
        <dbReference type="ARBA" id="ARBA00022750"/>
    </source>
</evidence>
<dbReference type="Pfam" id="PF07727">
    <property type="entry name" value="RVT_2"/>
    <property type="match status" value="1"/>
</dbReference>
<dbReference type="InterPro" id="IPR012337">
    <property type="entry name" value="RNaseH-like_sf"/>
</dbReference>
<keyword evidence="16" id="KW-0233">DNA recombination</keyword>
<evidence type="ECO:0000256" key="5">
    <source>
        <dbReference type="ARBA" id="ARBA00022723"/>
    </source>
</evidence>
<evidence type="ECO:0000256" key="12">
    <source>
        <dbReference type="ARBA" id="ARBA00022908"/>
    </source>
</evidence>
<evidence type="ECO:0000256" key="10">
    <source>
        <dbReference type="ARBA" id="ARBA00022840"/>
    </source>
</evidence>
<keyword evidence="9" id="KW-0378">Hydrolase</keyword>
<reference evidence="20" key="1">
    <citation type="submission" date="2013-05" db="EMBL/GenBank/DDBJ databases">
        <authorList>
            <person name="Yim A.K.Y."/>
            <person name="Chan T.F."/>
            <person name="Ji K.M."/>
            <person name="Liu X.Y."/>
            <person name="Zhou J.W."/>
            <person name="Li R.Q."/>
            <person name="Yang K.Y."/>
            <person name="Li J."/>
            <person name="Li M."/>
            <person name="Law P.T.W."/>
            <person name="Wu Y.L."/>
            <person name="Cai Z.L."/>
            <person name="Qin H."/>
            <person name="Bao Y."/>
            <person name="Leung R.K.K."/>
            <person name="Ng P.K.S."/>
            <person name="Zou J."/>
            <person name="Zhong X.J."/>
            <person name="Ran P.X."/>
            <person name="Zhong N.S."/>
            <person name="Liu Z.G."/>
            <person name="Tsui S.K.W."/>
        </authorList>
    </citation>
    <scope>NUCLEOTIDE SEQUENCE</scope>
    <source>
        <strain evidence="20">Derf</strain>
        <tissue evidence="20">Whole organism</tissue>
    </source>
</reference>
<dbReference type="Gene3D" id="3.30.420.10">
    <property type="entry name" value="Ribonuclease H-like superfamily/Ribonuclease H"/>
    <property type="match status" value="1"/>
</dbReference>
<evidence type="ECO:0000256" key="8">
    <source>
        <dbReference type="ARBA" id="ARBA00022759"/>
    </source>
</evidence>
<feature type="compositionally biased region" description="Low complexity" evidence="18">
    <location>
        <begin position="778"/>
        <end position="804"/>
    </location>
</feature>
<dbReference type="GO" id="GO:0005524">
    <property type="term" value="F:ATP binding"/>
    <property type="evidence" value="ECO:0007669"/>
    <property type="project" value="UniProtKB-KW"/>
</dbReference>
<feature type="region of interest" description="Disordered" evidence="18">
    <location>
        <begin position="750"/>
        <end position="843"/>
    </location>
</feature>
<keyword evidence="2" id="KW-1188">Viral release from host cell</keyword>
<feature type="compositionally biased region" description="Acidic residues" evidence="18">
    <location>
        <begin position="755"/>
        <end position="768"/>
    </location>
</feature>
<keyword evidence="21" id="KW-1185">Reference proteome</keyword>
<evidence type="ECO:0000256" key="4">
    <source>
        <dbReference type="ARBA" id="ARBA00022722"/>
    </source>
</evidence>
<dbReference type="InterPro" id="IPR039537">
    <property type="entry name" value="Retrotran_Ty1/copia-like"/>
</dbReference>
<dbReference type="GO" id="GO:0046872">
    <property type="term" value="F:metal ion binding"/>
    <property type="evidence" value="ECO:0007669"/>
    <property type="project" value="UniProtKB-KW"/>
</dbReference>
<dbReference type="GO" id="GO:0003676">
    <property type="term" value="F:nucleic acid binding"/>
    <property type="evidence" value="ECO:0007669"/>
    <property type="project" value="InterPro"/>
</dbReference>
<reference evidence="20" key="2">
    <citation type="journal article" date="2022" name="Res Sq">
        <title>Comparative Genomics Reveals Insights into the Divergent Evolution of Astigmatic Mites and Household Pest Adaptations.</title>
        <authorList>
            <person name="Xiong Q."/>
            <person name="Wan A.T.-Y."/>
            <person name="Liu X.-Y."/>
            <person name="Fung C.S.-H."/>
            <person name="Xiao X."/>
            <person name="Malainual N."/>
            <person name="Hou J."/>
            <person name="Wang L."/>
            <person name="Wang M."/>
            <person name="Yang K."/>
            <person name="Cui Y."/>
            <person name="Leung E."/>
            <person name="Nong W."/>
            <person name="Shin S.-K."/>
            <person name="Au S."/>
            <person name="Jeong K.Y."/>
            <person name="Chew F.T."/>
            <person name="Hui J."/>
            <person name="Leung T.F."/>
            <person name="Tungtrongchitr A."/>
            <person name="Zhong N."/>
            <person name="Liu Z."/>
            <person name="Tsui S."/>
        </authorList>
    </citation>
    <scope>NUCLEOTIDE SEQUENCE</scope>
    <source>
        <strain evidence="20">Derf</strain>
        <tissue evidence="20">Whole organism</tissue>
    </source>
</reference>
<dbReference type="EMBL" id="ASGP02000001">
    <property type="protein sequence ID" value="KAH9527769.1"/>
    <property type="molecule type" value="Genomic_DNA"/>
</dbReference>
<evidence type="ECO:0000256" key="13">
    <source>
        <dbReference type="ARBA" id="ARBA00022918"/>
    </source>
</evidence>
<dbReference type="Proteomes" id="UP000790347">
    <property type="component" value="Unassembled WGS sequence"/>
</dbReference>
<evidence type="ECO:0000256" key="3">
    <source>
        <dbReference type="ARBA" id="ARBA00022670"/>
    </source>
</evidence>
<feature type="compositionally biased region" description="Low complexity" evidence="18">
    <location>
        <begin position="289"/>
        <end position="307"/>
    </location>
</feature>
<accession>A0A922L9R2</accession>
<keyword evidence="11" id="KW-0460">Magnesium</keyword>
<evidence type="ECO:0000313" key="20">
    <source>
        <dbReference type="EMBL" id="KAH9527769.1"/>
    </source>
</evidence>
<comment type="function">
    <text evidence="1">The aspartyl protease (PR) mediates the proteolytic cleavages of the Gag and Gag-Pol polyproteins after assembly of the VLP.</text>
</comment>
<evidence type="ECO:0000256" key="16">
    <source>
        <dbReference type="ARBA" id="ARBA00023172"/>
    </source>
</evidence>
<keyword evidence="15" id="KW-0917">Virion maturation</keyword>
<comment type="caution">
    <text evidence="20">The sequence shown here is derived from an EMBL/GenBank/DDBJ whole genome shotgun (WGS) entry which is preliminary data.</text>
</comment>
<protein>
    <recommendedName>
        <fullName evidence="19">Integrase catalytic domain-containing protein</fullName>
    </recommendedName>
</protein>
<dbReference type="PANTHER" id="PTHR42648:SF11">
    <property type="entry name" value="TRANSPOSON TY4-P GAG-POL POLYPROTEIN"/>
    <property type="match status" value="1"/>
</dbReference>
<dbReference type="GO" id="GO:0003887">
    <property type="term" value="F:DNA-directed DNA polymerase activity"/>
    <property type="evidence" value="ECO:0007669"/>
    <property type="project" value="UniProtKB-KW"/>
</dbReference>
<dbReference type="PANTHER" id="PTHR42648">
    <property type="entry name" value="TRANSPOSASE, PUTATIVE-RELATED"/>
    <property type="match status" value="1"/>
</dbReference>
<evidence type="ECO:0000256" key="2">
    <source>
        <dbReference type="ARBA" id="ARBA00022612"/>
    </source>
</evidence>
<keyword evidence="14" id="KW-0548">Nucleotidyltransferase</keyword>
<dbReference type="AlphaFoldDB" id="A0A922L9R2"/>
<name>A0A922L9R2_DERFA</name>
<evidence type="ECO:0000259" key="19">
    <source>
        <dbReference type="PROSITE" id="PS50994"/>
    </source>
</evidence>
<proteinExistence type="predicted"/>
<evidence type="ECO:0000256" key="17">
    <source>
        <dbReference type="ARBA" id="ARBA00023268"/>
    </source>
</evidence>
<dbReference type="GO" id="GO:0003964">
    <property type="term" value="F:RNA-directed DNA polymerase activity"/>
    <property type="evidence" value="ECO:0007669"/>
    <property type="project" value="UniProtKB-KW"/>
</dbReference>
<evidence type="ECO:0000256" key="1">
    <source>
        <dbReference type="ARBA" id="ARBA00002180"/>
    </source>
</evidence>
<dbReference type="SUPFAM" id="SSF56672">
    <property type="entry name" value="DNA/RNA polymerases"/>
    <property type="match status" value="1"/>
</dbReference>
<gene>
    <name evidence="20" type="ORF">DERF_001768</name>
</gene>
<dbReference type="Pfam" id="PF22936">
    <property type="entry name" value="Pol_BBD"/>
    <property type="match status" value="1"/>
</dbReference>
<feature type="domain" description="Integrase catalytic" evidence="19">
    <location>
        <begin position="497"/>
        <end position="660"/>
    </location>
</feature>
<keyword evidence="12" id="KW-0229">DNA integration</keyword>
<keyword evidence="7" id="KW-0064">Aspartyl protease</keyword>
<evidence type="ECO:0000256" key="14">
    <source>
        <dbReference type="ARBA" id="ARBA00022932"/>
    </source>
</evidence>
<organism evidence="20 21">
    <name type="scientific">Dermatophagoides farinae</name>
    <name type="common">American house dust mite</name>
    <dbReference type="NCBI Taxonomy" id="6954"/>
    <lineage>
        <taxon>Eukaryota</taxon>
        <taxon>Metazoa</taxon>
        <taxon>Ecdysozoa</taxon>
        <taxon>Arthropoda</taxon>
        <taxon>Chelicerata</taxon>
        <taxon>Arachnida</taxon>
        <taxon>Acari</taxon>
        <taxon>Acariformes</taxon>
        <taxon>Sarcoptiformes</taxon>
        <taxon>Astigmata</taxon>
        <taxon>Psoroptidia</taxon>
        <taxon>Analgoidea</taxon>
        <taxon>Pyroglyphidae</taxon>
        <taxon>Dermatophagoidinae</taxon>
        <taxon>Dermatophagoides</taxon>
    </lineage>
</organism>
<keyword evidence="8" id="KW-0255">Endonuclease</keyword>
<sequence length="1021" mass="117545">MAENNDNNRGNNGDQNLLKSLTDLFCQLNNRLSHIENQDRTTNDGNIVNHTNRVKSNHENYVLSQIVKYDGKNLKHWLTSVKSAFRSCGYSHFLESELDENHPDYAIYQNCLGTISLTFIPEKFEVIEHCKSVFQVWSHMAKVEKDTYATAVRKFTELINCSYKGGSLRTWLETIIAKFESIESEWCKYTDKHRCVIVMCMLRSNSKFEQLADRIMMNQNGTMNDIMNEFIEYDEKIKSQSISSNFGLNEKAKTAKEKKKSKNGLKCSYCHKIGHKIEDCWEKQKCTPSSSTTNEKSSSTSQKSNSKNQKKVAKTLILKSVEKSSNIWILDSGCTSHTTVNENLLIDPKDKQVEFELASKDTVTSKKIGNVIIQPKPDCKLLLKDVAYGEFSSNLISVRKLTEDGFKIIFEDNVAYISKNDISFTAKTDENNLWIINSQPKNFVLNLWHKRLAHCGQNVLKRIKNDVPAINLKYETCEDCMMNKSISIPHHTPMIYNNVKPFEMLHVDLLEAPVPSVQGSKYGMLIVDHYSRFTFGIPIVSKSDAASNLIEFIKFHQKKFKREVKTIRTDRGKEFINNELKTFCEESGITHETTVGYSPQQNGIVERMNRTVFDTVRLLLNSSNAPHKLWAETMCTSIYVINTWIREDGKSPYEKFHNKKPCYDHLKTFGCEAFYHQPKPKRSKFDKTSVKLMFIGYTKSVSNFRLYNPVTDEVVITNDVKFNENKMYFNWFKTSRKTFDENSQSISSSIINMDDSNEDSEIESEDEEQFQRNEDTESVFSDSESITSSSSSNTINQSSSSTSRSYRDANYIPNEDEIESEDSLTLNENDDNEIIPRRSTRENRGVPPTRFGFKCVNTYNIPSTYDEAIKSAESNEWKQAIDKEIKQLVKYKVFEKVSHDQSRKVIPTKWIFTRKRDGTYKARLVACGYSQKFGIDYNEICSPTPDSSLTNIILSYAKTFNFKTRQLDVRTAFLNANLSEDLYVKTPPGFGNDGHLKLKKALYGLKQSPLMWYNTISSYLI</sequence>
<keyword evidence="13" id="KW-0695">RNA-directed DNA polymerase</keyword>
<evidence type="ECO:0000256" key="6">
    <source>
        <dbReference type="ARBA" id="ARBA00022741"/>
    </source>
</evidence>
<dbReference type="SUPFAM" id="SSF53098">
    <property type="entry name" value="Ribonuclease H-like"/>
    <property type="match status" value="1"/>
</dbReference>
<dbReference type="InterPro" id="IPR054722">
    <property type="entry name" value="PolX-like_BBD"/>
</dbReference>
<evidence type="ECO:0000256" key="18">
    <source>
        <dbReference type="SAM" id="MobiDB-lite"/>
    </source>
</evidence>
<dbReference type="InterPro" id="IPR036397">
    <property type="entry name" value="RNaseH_sf"/>
</dbReference>
<dbReference type="InterPro" id="IPR013103">
    <property type="entry name" value="RVT_2"/>
</dbReference>
<evidence type="ECO:0000313" key="21">
    <source>
        <dbReference type="Proteomes" id="UP000790347"/>
    </source>
</evidence>
<dbReference type="GO" id="GO:0015074">
    <property type="term" value="P:DNA integration"/>
    <property type="evidence" value="ECO:0007669"/>
    <property type="project" value="UniProtKB-KW"/>
</dbReference>
<dbReference type="GO" id="GO:0004190">
    <property type="term" value="F:aspartic-type endopeptidase activity"/>
    <property type="evidence" value="ECO:0007669"/>
    <property type="project" value="UniProtKB-KW"/>
</dbReference>
<dbReference type="PROSITE" id="PS50994">
    <property type="entry name" value="INTEGRASE"/>
    <property type="match status" value="1"/>
</dbReference>
<dbReference type="GO" id="GO:0006508">
    <property type="term" value="P:proteolysis"/>
    <property type="evidence" value="ECO:0007669"/>
    <property type="project" value="UniProtKB-KW"/>
</dbReference>
<keyword evidence="10" id="KW-0067">ATP-binding</keyword>
<keyword evidence="5" id="KW-0479">Metal-binding</keyword>
<dbReference type="GO" id="GO:0006310">
    <property type="term" value="P:DNA recombination"/>
    <property type="evidence" value="ECO:0007669"/>
    <property type="project" value="UniProtKB-KW"/>
</dbReference>
<keyword evidence="6" id="KW-0547">Nucleotide-binding</keyword>